<evidence type="ECO:0000313" key="4">
    <source>
        <dbReference type="EMBL" id="OGY12981.1"/>
    </source>
</evidence>
<keyword evidence="3" id="KW-0677">Repeat</keyword>
<protein>
    <recommendedName>
        <fullName evidence="6">Acetyltransferase</fullName>
    </recommendedName>
</protein>
<dbReference type="GO" id="GO:0008374">
    <property type="term" value="F:O-acyltransferase activity"/>
    <property type="evidence" value="ECO:0007669"/>
    <property type="project" value="TreeGrafter"/>
</dbReference>
<dbReference type="SUPFAM" id="SSF51161">
    <property type="entry name" value="Trimeric LpxA-like enzymes"/>
    <property type="match status" value="1"/>
</dbReference>
<organism evidence="4 5">
    <name type="scientific">Candidatus Blackburnbacteria bacterium RIFCSPHIGHO2_12_FULL_41_13b</name>
    <dbReference type="NCBI Taxonomy" id="1797517"/>
    <lineage>
        <taxon>Bacteria</taxon>
        <taxon>Candidatus Blackburniibacteriota</taxon>
    </lineage>
</organism>
<dbReference type="Pfam" id="PF00132">
    <property type="entry name" value="Hexapep"/>
    <property type="match status" value="1"/>
</dbReference>
<comment type="similarity">
    <text evidence="1">Belongs to the transferase hexapeptide repeat family.</text>
</comment>
<name>A0A1G1VCA7_9BACT</name>
<evidence type="ECO:0000256" key="3">
    <source>
        <dbReference type="ARBA" id="ARBA00022737"/>
    </source>
</evidence>
<sequence>MTFGEVVSKVASRFYNYLADLGLFWLHLACFFPSHHVRRLLLRLGGAKIGRGSAIHMGCHFFSVKNLEIGQDSIIGQGAFLDGREALIIGNHTDVASEVLIYNSEHDINAEDFIAINAPVEVGDYVFIGPRAIILPGVKIGRGAVVAAGAVVTHDIPDFTIVGGVPAKTIGERKLVNPQYKLGRARWFQ</sequence>
<dbReference type="EMBL" id="MHCA01000004">
    <property type="protein sequence ID" value="OGY12981.1"/>
    <property type="molecule type" value="Genomic_DNA"/>
</dbReference>
<dbReference type="InterPro" id="IPR018357">
    <property type="entry name" value="Hexapep_transf_CS"/>
</dbReference>
<dbReference type="STRING" id="1797517.A3F61_00560"/>
<evidence type="ECO:0008006" key="6">
    <source>
        <dbReference type="Google" id="ProtNLM"/>
    </source>
</evidence>
<evidence type="ECO:0000256" key="2">
    <source>
        <dbReference type="ARBA" id="ARBA00022679"/>
    </source>
</evidence>
<dbReference type="CDD" id="cd04647">
    <property type="entry name" value="LbH_MAT_like"/>
    <property type="match status" value="1"/>
</dbReference>
<keyword evidence="2" id="KW-0808">Transferase</keyword>
<dbReference type="InterPro" id="IPR051159">
    <property type="entry name" value="Hexapeptide_acetyltransf"/>
</dbReference>
<evidence type="ECO:0000313" key="5">
    <source>
        <dbReference type="Proteomes" id="UP000178272"/>
    </source>
</evidence>
<dbReference type="InterPro" id="IPR011004">
    <property type="entry name" value="Trimer_LpxA-like_sf"/>
</dbReference>
<proteinExistence type="inferred from homology"/>
<dbReference type="PROSITE" id="PS00101">
    <property type="entry name" value="HEXAPEP_TRANSFERASES"/>
    <property type="match status" value="1"/>
</dbReference>
<dbReference type="Proteomes" id="UP000178272">
    <property type="component" value="Unassembled WGS sequence"/>
</dbReference>
<dbReference type="PANTHER" id="PTHR23416:SF23">
    <property type="entry name" value="ACETYLTRANSFERASE C18B11.09C-RELATED"/>
    <property type="match status" value="1"/>
</dbReference>
<evidence type="ECO:0000256" key="1">
    <source>
        <dbReference type="ARBA" id="ARBA00007274"/>
    </source>
</evidence>
<dbReference type="PANTHER" id="PTHR23416">
    <property type="entry name" value="SIALIC ACID SYNTHASE-RELATED"/>
    <property type="match status" value="1"/>
</dbReference>
<dbReference type="AlphaFoldDB" id="A0A1G1VCA7"/>
<reference evidence="4 5" key="1">
    <citation type="journal article" date="2016" name="Nat. Commun.">
        <title>Thousands of microbial genomes shed light on interconnected biogeochemical processes in an aquifer system.</title>
        <authorList>
            <person name="Anantharaman K."/>
            <person name="Brown C.T."/>
            <person name="Hug L.A."/>
            <person name="Sharon I."/>
            <person name="Castelle C.J."/>
            <person name="Probst A.J."/>
            <person name="Thomas B.C."/>
            <person name="Singh A."/>
            <person name="Wilkins M.J."/>
            <person name="Karaoz U."/>
            <person name="Brodie E.L."/>
            <person name="Williams K.H."/>
            <person name="Hubbard S.S."/>
            <person name="Banfield J.F."/>
        </authorList>
    </citation>
    <scope>NUCLEOTIDE SEQUENCE [LARGE SCALE GENOMIC DNA]</scope>
</reference>
<accession>A0A1G1VCA7</accession>
<gene>
    <name evidence="4" type="ORF">A3F61_00560</name>
</gene>
<dbReference type="Gene3D" id="2.160.10.10">
    <property type="entry name" value="Hexapeptide repeat proteins"/>
    <property type="match status" value="1"/>
</dbReference>
<dbReference type="GO" id="GO:0005829">
    <property type="term" value="C:cytosol"/>
    <property type="evidence" value="ECO:0007669"/>
    <property type="project" value="TreeGrafter"/>
</dbReference>
<dbReference type="InterPro" id="IPR001451">
    <property type="entry name" value="Hexapep"/>
</dbReference>
<comment type="caution">
    <text evidence="4">The sequence shown here is derived from an EMBL/GenBank/DDBJ whole genome shotgun (WGS) entry which is preliminary data.</text>
</comment>